<name>A0A7K3RQS0_9ACTN</name>
<feature type="region of interest" description="Disordered" evidence="1">
    <location>
        <begin position="1"/>
        <end position="24"/>
    </location>
</feature>
<sequence>MPEDNQPPADRRPDSMRKSRPPFQSQLIKDQRVLDVLGEMYERERHIDWETYSHHPDPHHHAGTGFSLSPEQGDQLYLLVRYGQARTVVEFATSLGFSTIFLAAALKDSGRGMVHTAEIVPEKVQQARENVARAGLSEYVTFHEGDARKELTSVPQGVDFALIDGWAPAVSLDVLKVIEPKLRSGALVYNENRDREFLDYVREQGSGYLNLPLLSGSAYKPQGELSLRV</sequence>
<organism evidence="2 3">
    <name type="scientific">Streptomyces parvus</name>
    <dbReference type="NCBI Taxonomy" id="66428"/>
    <lineage>
        <taxon>Bacteria</taxon>
        <taxon>Bacillati</taxon>
        <taxon>Actinomycetota</taxon>
        <taxon>Actinomycetes</taxon>
        <taxon>Kitasatosporales</taxon>
        <taxon>Streptomycetaceae</taxon>
        <taxon>Streptomyces</taxon>
    </lineage>
</organism>
<dbReference type="PANTHER" id="PTHR43167:SF1">
    <property type="entry name" value="PUTATIVE (AFU_ORTHOLOGUE AFUA_6G01830)-RELATED"/>
    <property type="match status" value="1"/>
</dbReference>
<evidence type="ECO:0000256" key="1">
    <source>
        <dbReference type="SAM" id="MobiDB-lite"/>
    </source>
</evidence>
<evidence type="ECO:0000313" key="2">
    <source>
        <dbReference type="EMBL" id="NEC17584.1"/>
    </source>
</evidence>
<comment type="caution">
    <text evidence="2">The sequence shown here is derived from an EMBL/GenBank/DDBJ whole genome shotgun (WGS) entry which is preliminary data.</text>
</comment>
<dbReference type="Gene3D" id="3.40.50.150">
    <property type="entry name" value="Vaccinia Virus protein VP39"/>
    <property type="match status" value="1"/>
</dbReference>
<dbReference type="AlphaFoldDB" id="A0A7K3RQS0"/>
<evidence type="ECO:0008006" key="4">
    <source>
        <dbReference type="Google" id="ProtNLM"/>
    </source>
</evidence>
<reference evidence="2 3" key="1">
    <citation type="submission" date="2020-01" db="EMBL/GenBank/DDBJ databases">
        <title>Insect and environment-associated Actinomycetes.</title>
        <authorList>
            <person name="Currrie C."/>
            <person name="Chevrette M."/>
            <person name="Carlson C."/>
            <person name="Stubbendieck R."/>
            <person name="Wendt-Pienkowski E."/>
        </authorList>
    </citation>
    <scope>NUCLEOTIDE SEQUENCE [LARGE SCALE GENOMIC DNA]</scope>
    <source>
        <strain evidence="2 3">SID7590</strain>
    </source>
</reference>
<dbReference type="EMBL" id="JAAGMP010000255">
    <property type="protein sequence ID" value="NEC17584.1"/>
    <property type="molecule type" value="Genomic_DNA"/>
</dbReference>
<dbReference type="CDD" id="cd02440">
    <property type="entry name" value="AdoMet_MTases"/>
    <property type="match status" value="1"/>
</dbReference>
<protein>
    <recommendedName>
        <fullName evidence="4">Methyltransferase</fullName>
    </recommendedName>
</protein>
<dbReference type="PANTHER" id="PTHR43167">
    <property type="entry name" value="PUTATIVE (AFU_ORTHOLOGUE AFUA_6G01830)-RELATED"/>
    <property type="match status" value="1"/>
</dbReference>
<accession>A0A7K3RQS0</accession>
<dbReference type="SUPFAM" id="SSF53335">
    <property type="entry name" value="S-adenosyl-L-methionine-dependent methyltransferases"/>
    <property type="match status" value="1"/>
</dbReference>
<dbReference type="Pfam" id="PF13578">
    <property type="entry name" value="Methyltransf_24"/>
    <property type="match status" value="1"/>
</dbReference>
<evidence type="ECO:0000313" key="3">
    <source>
        <dbReference type="Proteomes" id="UP000469670"/>
    </source>
</evidence>
<dbReference type="InterPro" id="IPR029063">
    <property type="entry name" value="SAM-dependent_MTases_sf"/>
</dbReference>
<gene>
    <name evidence="2" type="ORF">G3I50_04800</name>
</gene>
<dbReference type="Proteomes" id="UP000469670">
    <property type="component" value="Unassembled WGS sequence"/>
</dbReference>
<proteinExistence type="predicted"/>